<name>A0A1Y2ELE5_9FUNG</name>
<sequence length="208" mass="24288">MPIKIITTLNEDIKNGIEEVLKFSEVNVLLNISPDFQCLNFINNKKNGTLFVTIDEVIYWIEELQKGISIDYNTISIHAISSSSEQNKKCIYMQLDNNKSTVFNENKDILPMDIIKSENETEKDEEDMEEDEEYVIEFNFIFKNELNLTLAYEQITQCAELHPDPDDSMDESEMFDINYFNQMEAESQPPVHEPPENDDNDNVKRQKI</sequence>
<dbReference type="PANTHER" id="PTHR21399:SF0">
    <property type="entry name" value="METHYLOSOME SUBUNIT PICLN"/>
    <property type="match status" value="1"/>
</dbReference>
<dbReference type="OrthoDB" id="19714at2759"/>
<dbReference type="STRING" id="1754190.A0A1Y2ELE5"/>
<accession>A0A1Y2ELE5</accession>
<keyword evidence="3" id="KW-0963">Cytoplasm</keyword>
<gene>
    <name evidence="6" type="ORF">LY90DRAFT_700052</name>
</gene>
<evidence type="ECO:0000256" key="4">
    <source>
        <dbReference type="ARBA" id="ARBA00023242"/>
    </source>
</evidence>
<proteinExistence type="predicted"/>
<dbReference type="GO" id="GO:0045292">
    <property type="term" value="P:mRNA cis splicing, via spliceosome"/>
    <property type="evidence" value="ECO:0007669"/>
    <property type="project" value="TreeGrafter"/>
</dbReference>
<dbReference type="InterPro" id="IPR039924">
    <property type="entry name" value="ICln/Lot5/Saf5"/>
</dbReference>
<dbReference type="GO" id="GO:0005829">
    <property type="term" value="C:cytosol"/>
    <property type="evidence" value="ECO:0007669"/>
    <property type="project" value="TreeGrafter"/>
</dbReference>
<dbReference type="GO" id="GO:0000387">
    <property type="term" value="P:spliceosomal snRNP assembly"/>
    <property type="evidence" value="ECO:0007669"/>
    <property type="project" value="TreeGrafter"/>
</dbReference>
<keyword evidence="7" id="KW-1185">Reference proteome</keyword>
<comment type="caution">
    <text evidence="6">The sequence shown here is derived from an EMBL/GenBank/DDBJ whole genome shotgun (WGS) entry which is preliminary data.</text>
</comment>
<organism evidence="6 7">
    <name type="scientific">Neocallimastix californiae</name>
    <dbReference type="NCBI Taxonomy" id="1754190"/>
    <lineage>
        <taxon>Eukaryota</taxon>
        <taxon>Fungi</taxon>
        <taxon>Fungi incertae sedis</taxon>
        <taxon>Chytridiomycota</taxon>
        <taxon>Chytridiomycota incertae sedis</taxon>
        <taxon>Neocallimastigomycetes</taxon>
        <taxon>Neocallimastigales</taxon>
        <taxon>Neocallimastigaceae</taxon>
        <taxon>Neocallimastix</taxon>
    </lineage>
</organism>
<comment type="subcellular location">
    <subcellularLocation>
        <location evidence="2">Cytoplasm</location>
    </subcellularLocation>
    <subcellularLocation>
        <location evidence="1">Nucleus</location>
    </subcellularLocation>
</comment>
<dbReference type="Proteomes" id="UP000193920">
    <property type="component" value="Unassembled WGS sequence"/>
</dbReference>
<evidence type="ECO:0000256" key="1">
    <source>
        <dbReference type="ARBA" id="ARBA00004123"/>
    </source>
</evidence>
<dbReference type="GO" id="GO:0034715">
    <property type="term" value="C:pICln-Sm protein complex"/>
    <property type="evidence" value="ECO:0007669"/>
    <property type="project" value="TreeGrafter"/>
</dbReference>
<evidence type="ECO:0000256" key="2">
    <source>
        <dbReference type="ARBA" id="ARBA00004496"/>
    </source>
</evidence>
<feature type="region of interest" description="Disordered" evidence="5">
    <location>
        <begin position="180"/>
        <end position="208"/>
    </location>
</feature>
<dbReference type="GO" id="GO:0005681">
    <property type="term" value="C:spliceosomal complex"/>
    <property type="evidence" value="ECO:0007669"/>
    <property type="project" value="TreeGrafter"/>
</dbReference>
<evidence type="ECO:0000313" key="7">
    <source>
        <dbReference type="Proteomes" id="UP000193920"/>
    </source>
</evidence>
<dbReference type="Gene3D" id="2.30.29.30">
    <property type="entry name" value="Pleckstrin-homology domain (PH domain)/Phosphotyrosine-binding domain (PTB)"/>
    <property type="match status" value="1"/>
</dbReference>
<protein>
    <submittedName>
        <fullName evidence="6">Uncharacterized protein</fullName>
    </submittedName>
</protein>
<dbReference type="PANTHER" id="PTHR21399">
    <property type="entry name" value="CHLORIDE CONDUCTANCE REGULATORY PROTEIN ICLN"/>
    <property type="match status" value="1"/>
</dbReference>
<keyword evidence="4" id="KW-0539">Nucleus</keyword>
<evidence type="ECO:0000256" key="3">
    <source>
        <dbReference type="ARBA" id="ARBA00022490"/>
    </source>
</evidence>
<reference evidence="6 7" key="1">
    <citation type="submission" date="2016-08" db="EMBL/GenBank/DDBJ databases">
        <title>A Parts List for Fungal Cellulosomes Revealed by Comparative Genomics.</title>
        <authorList>
            <consortium name="DOE Joint Genome Institute"/>
            <person name="Haitjema C.H."/>
            <person name="Gilmore S.P."/>
            <person name="Henske J.K."/>
            <person name="Solomon K.V."/>
            <person name="De Groot R."/>
            <person name="Kuo A."/>
            <person name="Mondo S.J."/>
            <person name="Salamov A.A."/>
            <person name="Labutti K."/>
            <person name="Zhao Z."/>
            <person name="Chiniquy J."/>
            <person name="Barry K."/>
            <person name="Brewer H.M."/>
            <person name="Purvine S.O."/>
            <person name="Wright A.T."/>
            <person name="Boxma B."/>
            <person name="Van Alen T."/>
            <person name="Hackstein J.H."/>
            <person name="Baker S.E."/>
            <person name="Grigoriev I.V."/>
            <person name="O'Malley M.A."/>
        </authorList>
    </citation>
    <scope>NUCLEOTIDE SEQUENCE [LARGE SCALE GENOMIC DNA]</scope>
    <source>
        <strain evidence="6 7">G1</strain>
    </source>
</reference>
<evidence type="ECO:0000256" key="5">
    <source>
        <dbReference type="SAM" id="MobiDB-lite"/>
    </source>
</evidence>
<dbReference type="EMBL" id="MCOG01000040">
    <property type="protein sequence ID" value="ORY72328.1"/>
    <property type="molecule type" value="Genomic_DNA"/>
</dbReference>
<dbReference type="InterPro" id="IPR011993">
    <property type="entry name" value="PH-like_dom_sf"/>
</dbReference>
<dbReference type="AlphaFoldDB" id="A0A1Y2ELE5"/>
<evidence type="ECO:0000313" key="6">
    <source>
        <dbReference type="EMBL" id="ORY72328.1"/>
    </source>
</evidence>
<dbReference type="Pfam" id="PF03517">
    <property type="entry name" value="Voldacs"/>
    <property type="match status" value="1"/>
</dbReference>